<keyword evidence="5" id="KW-1185">Reference proteome</keyword>
<feature type="domain" description="Nematode cuticle collagen N-terminal" evidence="3">
    <location>
        <begin position="26"/>
        <end position="68"/>
    </location>
</feature>
<evidence type="ECO:0000256" key="2">
    <source>
        <dbReference type="SAM" id="Phobius"/>
    </source>
</evidence>
<dbReference type="WBParaSite" id="ASIM_0000535801-mRNA-1">
    <property type="protein sequence ID" value="ASIM_0000535801-mRNA-1"/>
    <property type="gene ID" value="ASIM_0000535801"/>
</dbReference>
<proteinExistence type="predicted"/>
<feature type="transmembrane region" description="Helical" evidence="2">
    <location>
        <begin position="23"/>
        <end position="46"/>
    </location>
</feature>
<keyword evidence="2" id="KW-1133">Transmembrane helix</keyword>
<dbReference type="Proteomes" id="UP000267096">
    <property type="component" value="Unassembled WGS sequence"/>
</dbReference>
<dbReference type="Pfam" id="PF01484">
    <property type="entry name" value="Col_cuticle_N"/>
    <property type="match status" value="1"/>
</dbReference>
<evidence type="ECO:0000256" key="1">
    <source>
        <dbReference type="ARBA" id="ARBA00022737"/>
    </source>
</evidence>
<evidence type="ECO:0000313" key="6">
    <source>
        <dbReference type="WBParaSite" id="ASIM_0000535801-mRNA-1"/>
    </source>
</evidence>
<name>A0A0M3JCM5_ANISI</name>
<evidence type="ECO:0000313" key="5">
    <source>
        <dbReference type="Proteomes" id="UP000267096"/>
    </source>
</evidence>
<accession>A0A0M3JCM5</accession>
<dbReference type="SMART" id="SM01088">
    <property type="entry name" value="Col_cuticle_N"/>
    <property type="match status" value="1"/>
</dbReference>
<organism evidence="6">
    <name type="scientific">Anisakis simplex</name>
    <name type="common">Herring worm</name>
    <dbReference type="NCBI Taxonomy" id="6269"/>
    <lineage>
        <taxon>Eukaryota</taxon>
        <taxon>Metazoa</taxon>
        <taxon>Ecdysozoa</taxon>
        <taxon>Nematoda</taxon>
        <taxon>Chromadorea</taxon>
        <taxon>Rhabditida</taxon>
        <taxon>Spirurina</taxon>
        <taxon>Ascaridomorpha</taxon>
        <taxon>Ascaridoidea</taxon>
        <taxon>Anisakidae</taxon>
        <taxon>Anisakis</taxon>
        <taxon>Anisakis simplex complex</taxon>
    </lineage>
</organism>
<evidence type="ECO:0000259" key="3">
    <source>
        <dbReference type="SMART" id="SM01088"/>
    </source>
</evidence>
<keyword evidence="1" id="KW-0677">Repeat</keyword>
<reference evidence="6" key="1">
    <citation type="submission" date="2017-02" db="UniProtKB">
        <authorList>
            <consortium name="WormBaseParasite"/>
        </authorList>
    </citation>
    <scope>IDENTIFICATION</scope>
</reference>
<dbReference type="GO" id="GO:0042302">
    <property type="term" value="F:structural constituent of cuticle"/>
    <property type="evidence" value="ECO:0007669"/>
    <property type="project" value="InterPro"/>
</dbReference>
<keyword evidence="2" id="KW-0472">Membrane</keyword>
<keyword evidence="2" id="KW-0812">Transmembrane</keyword>
<reference evidence="4 5" key="2">
    <citation type="submission" date="2018-11" db="EMBL/GenBank/DDBJ databases">
        <authorList>
            <consortium name="Pathogen Informatics"/>
        </authorList>
    </citation>
    <scope>NUCLEOTIDE SEQUENCE [LARGE SCALE GENOMIC DNA]</scope>
</reference>
<dbReference type="OrthoDB" id="5874994at2759"/>
<protein>
    <submittedName>
        <fullName evidence="6">Col_cuticle_N domain-containing protein</fullName>
    </submittedName>
</protein>
<dbReference type="AlphaFoldDB" id="A0A0M3JCM5"/>
<evidence type="ECO:0000313" key="4">
    <source>
        <dbReference type="EMBL" id="VDK25093.1"/>
    </source>
</evidence>
<gene>
    <name evidence="4" type="ORF">ASIM_LOCUS5161</name>
</gene>
<dbReference type="InterPro" id="IPR002486">
    <property type="entry name" value="Col_cuticle_N"/>
</dbReference>
<dbReference type="EMBL" id="UYRR01009786">
    <property type="protein sequence ID" value="VDK25093.1"/>
    <property type="molecule type" value="Genomic_DNA"/>
</dbReference>
<sequence>MYRTHLLKATWIFRMENESREKAYTLITYTAAAFSLVAILAVFVTLPMVNNYVNNVNARVALEMEFCQ</sequence>